<feature type="compositionally biased region" description="Basic and acidic residues" evidence="1">
    <location>
        <begin position="381"/>
        <end position="391"/>
    </location>
</feature>
<comment type="caution">
    <text evidence="3">The sequence shown here is derived from an EMBL/GenBank/DDBJ whole genome shotgun (WGS) entry which is preliminary data.</text>
</comment>
<dbReference type="Pfam" id="PF02120">
    <property type="entry name" value="Flg_hook"/>
    <property type="match status" value="1"/>
</dbReference>
<organism evidence="3 4">
    <name type="scientific">Ruegeria atlantica</name>
    <dbReference type="NCBI Taxonomy" id="81569"/>
    <lineage>
        <taxon>Bacteria</taxon>
        <taxon>Pseudomonadati</taxon>
        <taxon>Pseudomonadota</taxon>
        <taxon>Alphaproteobacteria</taxon>
        <taxon>Rhodobacterales</taxon>
        <taxon>Roseobacteraceae</taxon>
        <taxon>Ruegeria</taxon>
    </lineage>
</organism>
<dbReference type="AlphaFoldDB" id="A0AA90YWN3"/>
<evidence type="ECO:0000313" key="3">
    <source>
        <dbReference type="EMBL" id="NOE20618.1"/>
    </source>
</evidence>
<dbReference type="Proteomes" id="UP000597886">
    <property type="component" value="Unassembled WGS sequence"/>
</dbReference>
<proteinExistence type="predicted"/>
<feature type="region of interest" description="Disordered" evidence="1">
    <location>
        <begin position="241"/>
        <end position="262"/>
    </location>
</feature>
<evidence type="ECO:0000259" key="2">
    <source>
        <dbReference type="Pfam" id="PF02120"/>
    </source>
</evidence>
<protein>
    <recommendedName>
        <fullName evidence="2">Flagellar hook-length control protein-like C-terminal domain-containing protein</fullName>
    </recommendedName>
</protein>
<reference evidence="3" key="1">
    <citation type="submission" date="2019-12" db="EMBL/GenBank/DDBJ databases">
        <title>Ruegeria JWLKs population differentiation of coral mucus and skeleton niches.</title>
        <authorList>
            <person name="Luo D."/>
        </authorList>
    </citation>
    <scope>NUCLEOTIDE SEQUENCE</scope>
    <source>
        <strain evidence="3">HKCCD6181</strain>
    </source>
</reference>
<dbReference type="InterPro" id="IPR021136">
    <property type="entry name" value="Flagellar_hook_control-like_C"/>
</dbReference>
<evidence type="ECO:0000313" key="4">
    <source>
        <dbReference type="Proteomes" id="UP000597886"/>
    </source>
</evidence>
<feature type="compositionally biased region" description="Polar residues" evidence="1">
    <location>
        <begin position="135"/>
        <end position="153"/>
    </location>
</feature>
<feature type="region of interest" description="Disordered" evidence="1">
    <location>
        <begin position="364"/>
        <end position="407"/>
    </location>
</feature>
<feature type="compositionally biased region" description="Low complexity" evidence="1">
    <location>
        <begin position="70"/>
        <end position="83"/>
    </location>
</feature>
<name>A0AA90YWN3_9RHOB</name>
<feature type="domain" description="Flagellar hook-length control protein-like C-terminal" evidence="2">
    <location>
        <begin position="283"/>
        <end position="359"/>
    </location>
</feature>
<dbReference type="Gene3D" id="3.30.750.140">
    <property type="match status" value="1"/>
</dbReference>
<dbReference type="RefSeq" id="WP_171331761.1">
    <property type="nucleotide sequence ID" value="NZ_WVRA01000011.1"/>
</dbReference>
<sequence>MPNPLTLANATPTTPEKAVTSRKAPGQNTGSESFQDVLGREVGATGHPEGENAAISAELKNVEAEPEPVPETTAEASATAHPTQISERTGEQKTPSAFLETPGLDEVTMMPVQVAEANQTPSEIPDQPQVLASIGLSTQGDTPSPVPSLSQKAQGPAPQPVQVAAMTEIGQMSDQLAKPKGTVEQTGAVPLPLGPEKKPLPEVNILTPKPSAPDRAPSVAQLQLMATAVEAEPVAPVVEAEAPPAAREEPLPLTSRDSAPQLTAPSTAARAEIARAIAGQLSAAVQTRTGSGATEIALNPEELGRVSIVLNGREDGLQITIATERPETLDLMRRHLSVLTEEFQKLGYGDLSFDLGTSWGSGAHQKDANDADTQSLSHSEAAPHERIDHTTSHPQNLASGRGIDMRF</sequence>
<feature type="region of interest" description="Disordered" evidence="1">
    <location>
        <begin position="1"/>
        <end position="97"/>
    </location>
</feature>
<dbReference type="InterPro" id="IPR038610">
    <property type="entry name" value="FliK-like_C_sf"/>
</dbReference>
<feature type="region of interest" description="Disordered" evidence="1">
    <location>
        <begin position="176"/>
        <end position="200"/>
    </location>
</feature>
<feature type="region of interest" description="Disordered" evidence="1">
    <location>
        <begin position="135"/>
        <end position="160"/>
    </location>
</feature>
<gene>
    <name evidence="3" type="ORF">GS634_21020</name>
</gene>
<evidence type="ECO:0000256" key="1">
    <source>
        <dbReference type="SAM" id="MobiDB-lite"/>
    </source>
</evidence>
<feature type="compositionally biased region" description="Polar residues" evidence="1">
    <location>
        <begin position="84"/>
        <end position="95"/>
    </location>
</feature>
<feature type="compositionally biased region" description="Low complexity" evidence="1">
    <location>
        <begin position="1"/>
        <end position="15"/>
    </location>
</feature>
<dbReference type="EMBL" id="WVRA01000011">
    <property type="protein sequence ID" value="NOE20618.1"/>
    <property type="molecule type" value="Genomic_DNA"/>
</dbReference>
<accession>A0AA90YWN3</accession>
<dbReference type="CDD" id="cd17470">
    <property type="entry name" value="T3SS_Flik_C"/>
    <property type="match status" value="1"/>
</dbReference>